<dbReference type="Proteomes" id="UP000466535">
    <property type="component" value="Unassembled WGS sequence"/>
</dbReference>
<keyword evidence="1" id="KW-0812">Transmembrane</keyword>
<accession>A0A6B0T5T0</accession>
<dbReference type="AlphaFoldDB" id="A0A6B0T5T0"/>
<evidence type="ECO:0000313" key="3">
    <source>
        <dbReference type="Proteomes" id="UP000466535"/>
    </source>
</evidence>
<keyword evidence="1" id="KW-0472">Membrane</keyword>
<evidence type="ECO:0000256" key="1">
    <source>
        <dbReference type="SAM" id="Phobius"/>
    </source>
</evidence>
<protein>
    <submittedName>
        <fullName evidence="2">Uncharacterized protein</fullName>
    </submittedName>
</protein>
<sequence>MDIDKKTSAQIVASLVAIGLFIVGLIVLASQYGTTRNGAIEMSPTGGLALVAFIALFIVAMPVVGYLIETADLDSE</sequence>
<reference evidence="2 3" key="1">
    <citation type="submission" date="2019-12" db="EMBL/GenBank/DDBJ databases">
        <title>Isolation and characterization of three novel carbon monoxide-oxidizing members of Halobacteria from salione crusts and soils.</title>
        <authorList>
            <person name="Myers M.R."/>
            <person name="King G.M."/>
        </authorList>
    </citation>
    <scope>NUCLEOTIDE SEQUENCE [LARGE SCALE GENOMIC DNA]</scope>
    <source>
        <strain evidence="2 3">WSH3</strain>
    </source>
</reference>
<keyword evidence="1" id="KW-1133">Transmembrane helix</keyword>
<dbReference type="Pfam" id="PF24284">
    <property type="entry name" value="DUF7472"/>
    <property type="match status" value="1"/>
</dbReference>
<gene>
    <name evidence="2" type="ORF">GRX03_08005</name>
</gene>
<name>A0A6B0T5T0_9EURY</name>
<proteinExistence type="predicted"/>
<dbReference type="InterPro" id="IPR055895">
    <property type="entry name" value="DUF7472"/>
</dbReference>
<dbReference type="OrthoDB" id="263502at2157"/>
<dbReference type="EMBL" id="WUUT01000002">
    <property type="protein sequence ID" value="MXR51546.1"/>
    <property type="molecule type" value="Genomic_DNA"/>
</dbReference>
<comment type="caution">
    <text evidence="2">The sequence shown here is derived from an EMBL/GenBank/DDBJ whole genome shotgun (WGS) entry which is preliminary data.</text>
</comment>
<feature type="transmembrane region" description="Helical" evidence="1">
    <location>
        <begin position="12"/>
        <end position="33"/>
    </location>
</feature>
<dbReference type="RefSeq" id="WP_159763665.1">
    <property type="nucleotide sequence ID" value="NZ_WUUT01000002.1"/>
</dbReference>
<organism evidence="2 3">
    <name type="scientific">Halovenus carboxidivorans</name>
    <dbReference type="NCBI Taxonomy" id="2692199"/>
    <lineage>
        <taxon>Archaea</taxon>
        <taxon>Methanobacteriati</taxon>
        <taxon>Methanobacteriota</taxon>
        <taxon>Stenosarchaea group</taxon>
        <taxon>Halobacteria</taxon>
        <taxon>Halobacteriales</taxon>
        <taxon>Haloarculaceae</taxon>
        <taxon>Halovenus</taxon>
    </lineage>
</organism>
<feature type="transmembrane region" description="Helical" evidence="1">
    <location>
        <begin position="45"/>
        <end position="68"/>
    </location>
</feature>
<keyword evidence="3" id="KW-1185">Reference proteome</keyword>
<evidence type="ECO:0000313" key="2">
    <source>
        <dbReference type="EMBL" id="MXR51546.1"/>
    </source>
</evidence>